<dbReference type="EMBL" id="MFBT01000010">
    <property type="protein sequence ID" value="OGD99766.1"/>
    <property type="molecule type" value="Genomic_DNA"/>
</dbReference>
<dbReference type="Gene3D" id="3.90.550.10">
    <property type="entry name" value="Spore Coat Polysaccharide Biosynthesis Protein SpsA, Chain A"/>
    <property type="match status" value="1"/>
</dbReference>
<gene>
    <name evidence="11" type="ORF">A3B54_01060</name>
</gene>
<dbReference type="Proteomes" id="UP000177039">
    <property type="component" value="Unassembled WGS sequence"/>
</dbReference>
<comment type="similarity">
    <text evidence="8">Belongs to the glycosyltransferase 2 family. GtrB subfamily.</text>
</comment>
<dbReference type="Pfam" id="PF00535">
    <property type="entry name" value="Glycos_transf_2"/>
    <property type="match status" value="1"/>
</dbReference>
<feature type="transmembrane region" description="Helical" evidence="9">
    <location>
        <begin position="233"/>
        <end position="254"/>
    </location>
</feature>
<proteinExistence type="inferred from homology"/>
<accession>A0A1F5H6H2</accession>
<evidence type="ECO:0000256" key="6">
    <source>
        <dbReference type="ARBA" id="ARBA00022989"/>
    </source>
</evidence>
<dbReference type="SUPFAM" id="SSF53448">
    <property type="entry name" value="Nucleotide-diphospho-sugar transferases"/>
    <property type="match status" value="1"/>
</dbReference>
<dbReference type="GO" id="GO:0016757">
    <property type="term" value="F:glycosyltransferase activity"/>
    <property type="evidence" value="ECO:0007669"/>
    <property type="project" value="UniProtKB-KW"/>
</dbReference>
<evidence type="ECO:0000256" key="3">
    <source>
        <dbReference type="ARBA" id="ARBA00022676"/>
    </source>
</evidence>
<evidence type="ECO:0000313" key="12">
    <source>
        <dbReference type="Proteomes" id="UP000177039"/>
    </source>
</evidence>
<evidence type="ECO:0000313" key="11">
    <source>
        <dbReference type="EMBL" id="OGD99766.1"/>
    </source>
</evidence>
<protein>
    <submittedName>
        <fullName evidence="11">Glycosyltransferase</fullName>
    </submittedName>
</protein>
<comment type="caution">
    <text evidence="11">The sequence shown here is derived from an EMBL/GenBank/DDBJ whole genome shotgun (WGS) entry which is preliminary data.</text>
</comment>
<evidence type="ECO:0000256" key="2">
    <source>
        <dbReference type="ARBA" id="ARBA00022475"/>
    </source>
</evidence>
<evidence type="ECO:0000256" key="9">
    <source>
        <dbReference type="SAM" id="Phobius"/>
    </source>
</evidence>
<dbReference type="GO" id="GO:0005886">
    <property type="term" value="C:plasma membrane"/>
    <property type="evidence" value="ECO:0007669"/>
    <property type="project" value="UniProtKB-SubCell"/>
</dbReference>
<dbReference type="InterPro" id="IPR050256">
    <property type="entry name" value="Glycosyltransferase_2"/>
</dbReference>
<evidence type="ECO:0000256" key="1">
    <source>
        <dbReference type="ARBA" id="ARBA00004651"/>
    </source>
</evidence>
<dbReference type="AlphaFoldDB" id="A0A1F5H6H2"/>
<evidence type="ECO:0000256" key="5">
    <source>
        <dbReference type="ARBA" id="ARBA00022692"/>
    </source>
</evidence>
<keyword evidence="6 9" id="KW-1133">Transmembrane helix</keyword>
<keyword evidence="4 11" id="KW-0808">Transferase</keyword>
<dbReference type="PANTHER" id="PTHR48090">
    <property type="entry name" value="UNDECAPRENYL-PHOSPHATE 4-DEOXY-4-FORMAMIDO-L-ARABINOSE TRANSFERASE-RELATED"/>
    <property type="match status" value="1"/>
</dbReference>
<dbReference type="CDD" id="cd04187">
    <property type="entry name" value="DPM1_like_bac"/>
    <property type="match status" value="1"/>
</dbReference>
<reference evidence="11 12" key="1">
    <citation type="journal article" date="2016" name="Nat. Commun.">
        <title>Thousands of microbial genomes shed light on interconnected biogeochemical processes in an aquifer system.</title>
        <authorList>
            <person name="Anantharaman K."/>
            <person name="Brown C.T."/>
            <person name="Hug L.A."/>
            <person name="Sharon I."/>
            <person name="Castelle C.J."/>
            <person name="Probst A.J."/>
            <person name="Thomas B.C."/>
            <person name="Singh A."/>
            <person name="Wilkins M.J."/>
            <person name="Karaoz U."/>
            <person name="Brodie E.L."/>
            <person name="Williams K.H."/>
            <person name="Hubbard S.S."/>
            <person name="Banfield J.F."/>
        </authorList>
    </citation>
    <scope>NUCLEOTIDE SEQUENCE [LARGE SCALE GENOMIC DNA]</scope>
</reference>
<sequence>MKDNSEGKLISLIIPVLNEEKNLTILYERVRKNLKGFKYEIIFVNDGSYDQSQKVIEKIISGDKSVKLINLSRNFGHQIAISCGIDYVQGDAAVIIDADLQDPPEIIPAMLKKWQGGFDVVYAVRKAREGESILKKLTASIFYRLMRILSGTKIPLDTGDFRLISKKVILVLRKTREYQRFMRGLVSWVGFSQCGIEFTRDKRFSGKTKYPLFSMIKFAIDGILSFSLMPLRIVSIMGIVTVAILLILLIYSLYRTITGQTVPGWASTTVIILFLGSIQLISIGIIGEYLGRVYEEVKRRPLYIIDSIVSKNSQKGN</sequence>
<dbReference type="InterPro" id="IPR001173">
    <property type="entry name" value="Glyco_trans_2-like"/>
</dbReference>
<evidence type="ECO:0000259" key="10">
    <source>
        <dbReference type="Pfam" id="PF00535"/>
    </source>
</evidence>
<evidence type="ECO:0000256" key="4">
    <source>
        <dbReference type="ARBA" id="ARBA00022679"/>
    </source>
</evidence>
<name>A0A1F5H6H2_9BACT</name>
<dbReference type="FunFam" id="3.90.550.10:FF:000079">
    <property type="entry name" value="Probable glycosyl transferase"/>
    <property type="match status" value="1"/>
</dbReference>
<keyword evidence="3" id="KW-0328">Glycosyltransferase</keyword>
<comment type="subcellular location">
    <subcellularLocation>
        <location evidence="1">Cell membrane</location>
        <topology evidence="1">Multi-pass membrane protein</topology>
    </subcellularLocation>
</comment>
<evidence type="ECO:0000256" key="8">
    <source>
        <dbReference type="ARBA" id="ARBA00038152"/>
    </source>
</evidence>
<feature type="transmembrane region" description="Helical" evidence="9">
    <location>
        <begin position="266"/>
        <end position="290"/>
    </location>
</feature>
<keyword evidence="2" id="KW-1003">Cell membrane</keyword>
<evidence type="ECO:0000256" key="7">
    <source>
        <dbReference type="ARBA" id="ARBA00023136"/>
    </source>
</evidence>
<keyword evidence="7 9" id="KW-0472">Membrane</keyword>
<organism evidence="11 12">
    <name type="scientific">Candidatus Curtissbacteria bacterium RIFCSPLOWO2_01_FULL_42_50</name>
    <dbReference type="NCBI Taxonomy" id="1797730"/>
    <lineage>
        <taxon>Bacteria</taxon>
        <taxon>Candidatus Curtissiibacteriota</taxon>
    </lineage>
</organism>
<feature type="domain" description="Glycosyltransferase 2-like" evidence="10">
    <location>
        <begin position="11"/>
        <end position="169"/>
    </location>
</feature>
<keyword evidence="5 9" id="KW-0812">Transmembrane</keyword>
<dbReference type="PANTHER" id="PTHR48090:SF1">
    <property type="entry name" value="PROPHAGE BACTOPRENOL GLUCOSYL TRANSFERASE HOMOLOG"/>
    <property type="match status" value="1"/>
</dbReference>
<dbReference type="InterPro" id="IPR029044">
    <property type="entry name" value="Nucleotide-diphossugar_trans"/>
</dbReference>